<accession>A0A3B7MTQ2</accession>
<evidence type="ECO:0000313" key="2">
    <source>
        <dbReference type="EMBL" id="AXY75005.1"/>
    </source>
</evidence>
<dbReference type="Proteomes" id="UP000263900">
    <property type="component" value="Chromosome"/>
</dbReference>
<feature type="chain" id="PRO_5017681240" evidence="1">
    <location>
        <begin position="20"/>
        <end position="336"/>
    </location>
</feature>
<protein>
    <submittedName>
        <fullName evidence="2">Uncharacterized protein</fullName>
    </submittedName>
</protein>
<dbReference type="EMBL" id="CP032157">
    <property type="protein sequence ID" value="AXY75005.1"/>
    <property type="molecule type" value="Genomic_DNA"/>
</dbReference>
<keyword evidence="3" id="KW-1185">Reference proteome</keyword>
<dbReference type="RefSeq" id="WP_119050887.1">
    <property type="nucleotide sequence ID" value="NZ_CP032157.1"/>
</dbReference>
<evidence type="ECO:0000256" key="1">
    <source>
        <dbReference type="SAM" id="SignalP"/>
    </source>
</evidence>
<dbReference type="OrthoDB" id="639821at2"/>
<proteinExistence type="predicted"/>
<gene>
    <name evidence="2" type="ORF">D3H65_13870</name>
</gene>
<dbReference type="KEGG" id="pseg:D3H65_13870"/>
<evidence type="ECO:0000313" key="3">
    <source>
        <dbReference type="Proteomes" id="UP000263900"/>
    </source>
</evidence>
<name>A0A3B7MTQ2_9BACT</name>
<sequence>MLKKTLLLLSLFAAHQVGAQTVTGAWFGRADVVDQGNQNNYLTEFILKQKGDEVEGIFGYYFKDSYQSFFVRGTYNKTTREVLIPNLSMFHYSSSTRGGIECPMSFYGKLMVSQAQSTLSGSFITEPKYKYTCPELRTSFTLDNEQNQDNLLASATTGRKFWQPQQEDVIVFNPTPTNPTNSNTPESKPVAATAVITPDSLVLQPAKLEESVSAKLVNQFEGRKNIYMQDLEIESDSIRVSFYDNGDIDGDTVSVLLNKTPIIVKQELSSRAMTIYIVLDDKRPVSEIGMFAENLGKYPPNTALMVVTDGVHRYEMYLSSSLKQNALVRLRKKKKQ</sequence>
<dbReference type="AlphaFoldDB" id="A0A3B7MTQ2"/>
<keyword evidence="1" id="KW-0732">Signal</keyword>
<reference evidence="2 3" key="1">
    <citation type="submission" date="2018-09" db="EMBL/GenBank/DDBJ databases">
        <title>Genome sequencing of strain 6GH32-13.</title>
        <authorList>
            <person name="Weon H.-Y."/>
            <person name="Heo J."/>
            <person name="Kwon S.-W."/>
        </authorList>
    </citation>
    <scope>NUCLEOTIDE SEQUENCE [LARGE SCALE GENOMIC DNA]</scope>
    <source>
        <strain evidence="2 3">5GH32-13</strain>
    </source>
</reference>
<feature type="signal peptide" evidence="1">
    <location>
        <begin position="1"/>
        <end position="19"/>
    </location>
</feature>
<organism evidence="2 3">
    <name type="scientific">Paraflavitalea soli</name>
    <dbReference type="NCBI Taxonomy" id="2315862"/>
    <lineage>
        <taxon>Bacteria</taxon>
        <taxon>Pseudomonadati</taxon>
        <taxon>Bacteroidota</taxon>
        <taxon>Chitinophagia</taxon>
        <taxon>Chitinophagales</taxon>
        <taxon>Chitinophagaceae</taxon>
        <taxon>Paraflavitalea</taxon>
    </lineage>
</organism>